<comment type="similarity">
    <text evidence="1">Belongs to the disease resistance NB-LRR family.</text>
</comment>
<keyword evidence="5" id="KW-0611">Plant defense</keyword>
<feature type="domain" description="Disease resistance N-terminal" evidence="7">
    <location>
        <begin position="1"/>
        <end position="43"/>
    </location>
</feature>
<feature type="domain" description="NB-ARC" evidence="6">
    <location>
        <begin position="149"/>
        <end position="302"/>
    </location>
</feature>
<evidence type="ECO:0000313" key="9">
    <source>
        <dbReference type="EMBL" id="GJN41430.1"/>
    </source>
</evidence>
<feature type="domain" description="Disease resistance protein winged helix" evidence="8">
    <location>
        <begin position="384"/>
        <end position="453"/>
    </location>
</feature>
<comment type="caution">
    <text evidence="9">The sequence shown here is derived from an EMBL/GenBank/DDBJ whole genome shotgun (WGS) entry which is preliminary data.</text>
</comment>
<keyword evidence="10" id="KW-1185">Reference proteome</keyword>
<dbReference type="SUPFAM" id="SSF52540">
    <property type="entry name" value="P-loop containing nucleoside triphosphate hydrolases"/>
    <property type="match status" value="1"/>
</dbReference>
<accession>A0AAV5G594</accession>
<evidence type="ECO:0000256" key="4">
    <source>
        <dbReference type="ARBA" id="ARBA00022741"/>
    </source>
</evidence>
<dbReference type="Pfam" id="PF23559">
    <property type="entry name" value="WHD_DRP"/>
    <property type="match status" value="1"/>
</dbReference>
<dbReference type="PANTHER" id="PTHR23155">
    <property type="entry name" value="DISEASE RESISTANCE PROTEIN RP"/>
    <property type="match status" value="1"/>
</dbReference>
<dbReference type="InterPro" id="IPR036388">
    <property type="entry name" value="WH-like_DNA-bd_sf"/>
</dbReference>
<name>A0AAV5G594_ELECO</name>
<evidence type="ECO:0008006" key="11">
    <source>
        <dbReference type="Google" id="ProtNLM"/>
    </source>
</evidence>
<dbReference type="GO" id="GO:0042742">
    <property type="term" value="P:defense response to bacterium"/>
    <property type="evidence" value="ECO:0007669"/>
    <property type="project" value="UniProtKB-ARBA"/>
</dbReference>
<dbReference type="Gene3D" id="1.20.5.4130">
    <property type="match status" value="1"/>
</dbReference>
<evidence type="ECO:0000259" key="7">
    <source>
        <dbReference type="Pfam" id="PF18052"/>
    </source>
</evidence>
<dbReference type="InterPro" id="IPR041118">
    <property type="entry name" value="Rx_N"/>
</dbReference>
<dbReference type="InterPro" id="IPR027417">
    <property type="entry name" value="P-loop_NTPase"/>
</dbReference>
<evidence type="ECO:0000256" key="5">
    <source>
        <dbReference type="ARBA" id="ARBA00022821"/>
    </source>
</evidence>
<keyword evidence="2" id="KW-0433">Leucine-rich repeat</keyword>
<reference evidence="9" key="2">
    <citation type="submission" date="2021-12" db="EMBL/GenBank/DDBJ databases">
        <title>Resequencing data analysis of finger millet.</title>
        <authorList>
            <person name="Hatakeyama M."/>
            <person name="Aluri S."/>
            <person name="Balachadran M.T."/>
            <person name="Sivarajan S.R."/>
            <person name="Poveda L."/>
            <person name="Shimizu-Inatsugi R."/>
            <person name="Schlapbach R."/>
            <person name="Sreeman S.M."/>
            <person name="Shimizu K.K."/>
        </authorList>
    </citation>
    <scope>NUCLEOTIDE SEQUENCE</scope>
</reference>
<dbReference type="InterPro" id="IPR044974">
    <property type="entry name" value="Disease_R_plants"/>
</dbReference>
<dbReference type="InterPro" id="IPR058922">
    <property type="entry name" value="WHD_DRP"/>
</dbReference>
<dbReference type="AlphaFoldDB" id="A0AAV5G594"/>
<evidence type="ECO:0000256" key="2">
    <source>
        <dbReference type="ARBA" id="ARBA00022614"/>
    </source>
</evidence>
<dbReference type="Gene3D" id="1.10.8.430">
    <property type="entry name" value="Helical domain of apoptotic protease-activating factors"/>
    <property type="match status" value="1"/>
</dbReference>
<dbReference type="PANTHER" id="PTHR23155:SF1116">
    <property type="entry name" value="OS12G0273300 PROTEIN"/>
    <property type="match status" value="1"/>
</dbReference>
<dbReference type="GO" id="GO:0043531">
    <property type="term" value="F:ADP binding"/>
    <property type="evidence" value="ECO:0007669"/>
    <property type="project" value="InterPro"/>
</dbReference>
<evidence type="ECO:0000256" key="3">
    <source>
        <dbReference type="ARBA" id="ARBA00022737"/>
    </source>
</evidence>
<dbReference type="FunFam" id="3.40.50.300:FF:001091">
    <property type="entry name" value="Probable disease resistance protein At1g61300"/>
    <property type="match status" value="1"/>
</dbReference>
<evidence type="ECO:0000256" key="1">
    <source>
        <dbReference type="ARBA" id="ARBA00008894"/>
    </source>
</evidence>
<organism evidence="9 10">
    <name type="scientific">Eleusine coracana subsp. coracana</name>
    <dbReference type="NCBI Taxonomy" id="191504"/>
    <lineage>
        <taxon>Eukaryota</taxon>
        <taxon>Viridiplantae</taxon>
        <taxon>Streptophyta</taxon>
        <taxon>Embryophyta</taxon>
        <taxon>Tracheophyta</taxon>
        <taxon>Spermatophyta</taxon>
        <taxon>Magnoliopsida</taxon>
        <taxon>Liliopsida</taxon>
        <taxon>Poales</taxon>
        <taxon>Poaceae</taxon>
        <taxon>PACMAD clade</taxon>
        <taxon>Chloridoideae</taxon>
        <taxon>Cynodonteae</taxon>
        <taxon>Eleusininae</taxon>
        <taxon>Eleusine</taxon>
    </lineage>
</organism>
<dbReference type="FunFam" id="1.10.10.10:FF:000322">
    <property type="entry name" value="Probable disease resistance protein At1g63360"/>
    <property type="match status" value="1"/>
</dbReference>
<dbReference type="Proteomes" id="UP001054889">
    <property type="component" value="Unassembled WGS sequence"/>
</dbReference>
<dbReference type="InterPro" id="IPR042197">
    <property type="entry name" value="Apaf_helical"/>
</dbReference>
<dbReference type="PRINTS" id="PR00364">
    <property type="entry name" value="DISEASERSIST"/>
</dbReference>
<evidence type="ECO:0000259" key="8">
    <source>
        <dbReference type="Pfam" id="PF23559"/>
    </source>
</evidence>
<proteinExistence type="inferred from homology"/>
<dbReference type="GO" id="GO:0002758">
    <property type="term" value="P:innate immune response-activating signaling pathway"/>
    <property type="evidence" value="ECO:0007669"/>
    <property type="project" value="UniProtKB-ARBA"/>
</dbReference>
<dbReference type="InterPro" id="IPR002182">
    <property type="entry name" value="NB-ARC"/>
</dbReference>
<dbReference type="Gene3D" id="1.10.10.10">
    <property type="entry name" value="Winged helix-like DNA-binding domain superfamily/Winged helix DNA-binding domain"/>
    <property type="match status" value="1"/>
</dbReference>
<keyword evidence="4" id="KW-0547">Nucleotide-binding</keyword>
<sequence length="555" mass="63135">MHAALRKVANLPPEELDETVKLWARDIRELSYNVEDILDTFFLVNFDSCGSHNPNKFKRAAKKICKLFSKSKARHQIARMIESINEQADLVAERHRRYRAEDIVSKPAATSTNDDLRFAAMHKDVTQLVGIDKPREELVSRLSLQGDNESKLKMKMVSVLGAGGLGKTTLAKAVYEKHKGDFQCAAFVSVGQKPDLQKVFRDILIALGKKAYRNLNIEIADKNQLIYQLQNYLGSKRYFILIDDVWETASWEIIRLAFIKSGSGSRLITTTRKLEVAEEVGEIYELAPLPPEKSKMLFYMSIFSAKGRYIDNQLDKVSDKILKKCDGIPLAVITMASLLKKKPKEIWLEVCDSIGFRDTVKILSLSYYDLPPHLKTCLLYLSAFPEDYVIEKISLIWKWVAEGFVEKGRRTGFFEVGEGYFNELIDRSLIQAVRSEENGIVYGCRVHDMVLDLLRIISQEENFVTISNNDEGMSSSSSTARRRSTRSFRPCMAELDGEQEHRELRRARRLFRLERLAVFLQLVHTQAGEMACREGELGWSLPPSSASSTLASRPG</sequence>
<dbReference type="EMBL" id="BQKI01000338">
    <property type="protein sequence ID" value="GJN41430.1"/>
    <property type="molecule type" value="Genomic_DNA"/>
</dbReference>
<reference evidence="9" key="1">
    <citation type="journal article" date="2018" name="DNA Res.">
        <title>Multiple hybrid de novo genome assembly of finger millet, an orphan allotetraploid crop.</title>
        <authorList>
            <person name="Hatakeyama M."/>
            <person name="Aluri S."/>
            <person name="Balachadran M.T."/>
            <person name="Sivarajan S.R."/>
            <person name="Patrignani A."/>
            <person name="Gruter S."/>
            <person name="Poveda L."/>
            <person name="Shimizu-Inatsugi R."/>
            <person name="Baeten J."/>
            <person name="Francoijs K.J."/>
            <person name="Nataraja K.N."/>
            <person name="Reddy Y.A.N."/>
            <person name="Phadnis S."/>
            <person name="Ravikumar R.L."/>
            <person name="Schlapbach R."/>
            <person name="Sreeman S.M."/>
            <person name="Shimizu K.K."/>
        </authorList>
    </citation>
    <scope>NUCLEOTIDE SEQUENCE</scope>
</reference>
<dbReference type="Gene3D" id="3.40.50.300">
    <property type="entry name" value="P-loop containing nucleotide triphosphate hydrolases"/>
    <property type="match status" value="1"/>
</dbReference>
<evidence type="ECO:0000313" key="10">
    <source>
        <dbReference type="Proteomes" id="UP001054889"/>
    </source>
</evidence>
<gene>
    <name evidence="9" type="primary">gn00803</name>
    <name evidence="9" type="ORF">PR202_gn00803</name>
</gene>
<dbReference type="GO" id="GO:0009626">
    <property type="term" value="P:plant-type hypersensitive response"/>
    <property type="evidence" value="ECO:0007669"/>
    <property type="project" value="UniProtKB-ARBA"/>
</dbReference>
<dbReference type="Pfam" id="PF18052">
    <property type="entry name" value="Rx_N"/>
    <property type="match status" value="1"/>
</dbReference>
<keyword evidence="3" id="KW-0677">Repeat</keyword>
<protein>
    <recommendedName>
        <fullName evidence="11">NB-ARC domain-containing protein</fullName>
    </recommendedName>
</protein>
<dbReference type="Pfam" id="PF00931">
    <property type="entry name" value="NB-ARC"/>
    <property type="match status" value="1"/>
</dbReference>
<evidence type="ECO:0000259" key="6">
    <source>
        <dbReference type="Pfam" id="PF00931"/>
    </source>
</evidence>